<evidence type="ECO:0000256" key="1">
    <source>
        <dbReference type="ARBA" id="ARBA00022598"/>
    </source>
</evidence>
<accession>A0AAE7G445</accession>
<dbReference type="Pfam" id="PF00152">
    <property type="entry name" value="tRNA-synt_2"/>
    <property type="match status" value="1"/>
</dbReference>
<keyword evidence="5" id="KW-0030">Aminoacyl-tRNA synthetase</keyword>
<evidence type="ECO:0000259" key="7">
    <source>
        <dbReference type="PROSITE" id="PS50862"/>
    </source>
</evidence>
<feature type="domain" description="Aminoacyl-transfer RNA synthetases class-II family profile" evidence="7">
    <location>
        <begin position="88"/>
        <end position="391"/>
    </location>
</feature>
<evidence type="ECO:0000256" key="4">
    <source>
        <dbReference type="ARBA" id="ARBA00022917"/>
    </source>
</evidence>
<dbReference type="SUPFAM" id="SSF55681">
    <property type="entry name" value="Class II aaRS and biotin synthetases"/>
    <property type="match status" value="1"/>
</dbReference>
<dbReference type="PRINTS" id="PR01042">
    <property type="entry name" value="TRNASYNTHASP"/>
</dbReference>
<dbReference type="RefSeq" id="WP_020915806.1">
    <property type="nucleotide sequence ID" value="NZ_CP012411.1"/>
</dbReference>
<evidence type="ECO:0000256" key="2">
    <source>
        <dbReference type="ARBA" id="ARBA00022741"/>
    </source>
</evidence>
<feature type="transmembrane region" description="Helical" evidence="6">
    <location>
        <begin position="237"/>
        <end position="259"/>
    </location>
</feature>
<dbReference type="InterPro" id="IPR004364">
    <property type="entry name" value="Aa-tRNA-synt_II"/>
</dbReference>
<organism evidence="8 9">
    <name type="scientific">Carsonella ruddii</name>
    <dbReference type="NCBI Taxonomy" id="114186"/>
    <lineage>
        <taxon>Bacteria</taxon>
        <taxon>Pseudomonadati</taxon>
        <taxon>Pseudomonadota</taxon>
        <taxon>Gammaproteobacteria</taxon>
        <taxon>Oceanospirillales</taxon>
        <taxon>Halomonadaceae</taxon>
        <taxon>Zymobacter group</taxon>
        <taxon>Candidatus Carsonella</taxon>
    </lineage>
</organism>
<keyword evidence="6" id="KW-1133">Transmembrane helix</keyword>
<dbReference type="EMBL" id="CP041245">
    <property type="protein sequence ID" value="QLK14060.1"/>
    <property type="molecule type" value="Genomic_DNA"/>
</dbReference>
<feature type="transmembrane region" description="Helical" evidence="6">
    <location>
        <begin position="286"/>
        <end position="305"/>
    </location>
</feature>
<dbReference type="Gene3D" id="3.30.930.10">
    <property type="entry name" value="Bira Bifunctional Protein, Domain 2"/>
    <property type="match status" value="2"/>
</dbReference>
<evidence type="ECO:0000313" key="8">
    <source>
        <dbReference type="EMBL" id="QLK14060.1"/>
    </source>
</evidence>
<dbReference type="AlphaFoldDB" id="A0AAE7G445"/>
<sequence>MRKFFLFYDIVKKIKKINNIFFINLFYKKTNVILKNLKFKIKKSLIGLYGLHLIDNKIIFEICYYRSKINKINILFLYYKSNFICFLRFFFNKIKFLELDTPIIENYSDSGSKQFLIINKKKKNSFFALSQSPQFVKQYYMFNNIKKYFKIINCFRDEDERSNRLKEFQQLDIEISFNNFLLIKNILNNLIKSVYFYYLKKKIFVITIKYKYIKKFFFEKKNFQRPFLFKRLNLKIFYIYIIKSLYKILIFIEKIYFLYFKKYIILVSKKKIDFTICYLIDFFLRYYNVINLKIIFFWYVNFFYYKNKKIKHHHLSSYKNNFFSIFKSKSLSYDLNLNGIEIGGGSIRNLNFKIQKKNFFILKEKKTRFLNFFKRSIAQHCGIAIGIERLLSQICMININYTQTFVKYKKIIKSTQINDII</sequence>
<evidence type="ECO:0000256" key="5">
    <source>
        <dbReference type="ARBA" id="ARBA00023146"/>
    </source>
</evidence>
<evidence type="ECO:0000313" key="9">
    <source>
        <dbReference type="Proteomes" id="UP000510930"/>
    </source>
</evidence>
<dbReference type="PANTHER" id="PTHR22594">
    <property type="entry name" value="ASPARTYL/LYSYL-TRNA SYNTHETASE"/>
    <property type="match status" value="1"/>
</dbReference>
<dbReference type="Proteomes" id="UP000510930">
    <property type="component" value="Chromosome"/>
</dbReference>
<dbReference type="PROSITE" id="PS50862">
    <property type="entry name" value="AA_TRNA_LIGASE_II"/>
    <property type="match status" value="1"/>
</dbReference>
<dbReference type="GO" id="GO:0005524">
    <property type="term" value="F:ATP binding"/>
    <property type="evidence" value="ECO:0007669"/>
    <property type="project" value="UniProtKB-KW"/>
</dbReference>
<dbReference type="InterPro" id="IPR002312">
    <property type="entry name" value="Asp/Asn-tRNA-synth_IIb"/>
</dbReference>
<dbReference type="InterPro" id="IPR006195">
    <property type="entry name" value="aa-tRNA-synth_II"/>
</dbReference>
<keyword evidence="1" id="KW-0436">Ligase</keyword>
<keyword evidence="6" id="KW-0812">Transmembrane</keyword>
<evidence type="ECO:0000256" key="3">
    <source>
        <dbReference type="ARBA" id="ARBA00022840"/>
    </source>
</evidence>
<evidence type="ECO:0000256" key="6">
    <source>
        <dbReference type="SAM" id="Phobius"/>
    </source>
</evidence>
<name>A0AAE7G445_CARRU</name>
<keyword evidence="6" id="KW-0472">Membrane</keyword>
<keyword evidence="3" id="KW-0067">ATP-binding</keyword>
<dbReference type="GO" id="GO:0004815">
    <property type="term" value="F:aspartate-tRNA ligase activity"/>
    <property type="evidence" value="ECO:0007669"/>
    <property type="project" value="TreeGrafter"/>
</dbReference>
<gene>
    <name evidence="8" type="ORF">FK493_00505</name>
</gene>
<reference evidence="8 9" key="1">
    <citation type="submission" date="2019-06" db="EMBL/GenBank/DDBJ databases">
        <authorList>
            <person name="Petrone J.R."/>
            <person name="Munoz-Beristain A."/>
            <person name="Russell J.T."/>
            <person name="Rios-Glusberger P."/>
            <person name="Triplett E.W."/>
        </authorList>
    </citation>
    <scope>NUCLEOTIDE SEQUENCE [LARGE SCALE GENOMIC DNA]</scope>
    <source>
        <strain evidence="8">JRPAMB4</strain>
    </source>
</reference>
<dbReference type="GO" id="GO:0006422">
    <property type="term" value="P:aspartyl-tRNA aminoacylation"/>
    <property type="evidence" value="ECO:0007669"/>
    <property type="project" value="TreeGrafter"/>
</dbReference>
<dbReference type="PANTHER" id="PTHR22594:SF5">
    <property type="entry name" value="ASPARTATE--TRNA LIGASE, MITOCHONDRIAL"/>
    <property type="match status" value="1"/>
</dbReference>
<dbReference type="InterPro" id="IPR045864">
    <property type="entry name" value="aa-tRNA-synth_II/BPL/LPL"/>
</dbReference>
<proteinExistence type="predicted"/>
<keyword evidence="2" id="KW-0547">Nucleotide-binding</keyword>
<keyword evidence="4" id="KW-0648">Protein biosynthesis</keyword>
<protein>
    <recommendedName>
        <fullName evidence="7">Aminoacyl-transfer RNA synthetases class-II family profile domain-containing protein</fullName>
    </recommendedName>
</protein>